<dbReference type="InterPro" id="IPR000531">
    <property type="entry name" value="Beta-barrel_TonB"/>
</dbReference>
<feature type="chain" id="PRO_5047415537" evidence="5">
    <location>
        <begin position="32"/>
        <end position="1001"/>
    </location>
</feature>
<dbReference type="Gene3D" id="2.170.130.10">
    <property type="entry name" value="TonB-dependent receptor, plug domain"/>
    <property type="match status" value="1"/>
</dbReference>
<dbReference type="EMBL" id="JALMLT010000002">
    <property type="protein sequence ID" value="MDT8758816.1"/>
    <property type="molecule type" value="Genomic_DNA"/>
</dbReference>
<evidence type="ECO:0000256" key="2">
    <source>
        <dbReference type="ARBA" id="ARBA00023136"/>
    </source>
</evidence>
<evidence type="ECO:0000256" key="5">
    <source>
        <dbReference type="SAM" id="SignalP"/>
    </source>
</evidence>
<name>A0ABU3N3H2_9SPHN</name>
<evidence type="ECO:0000256" key="3">
    <source>
        <dbReference type="ARBA" id="ARBA00023237"/>
    </source>
</evidence>
<proteinExistence type="inferred from homology"/>
<comment type="caution">
    <text evidence="8">The sequence shown here is derived from an EMBL/GenBank/DDBJ whole genome shotgun (WGS) entry which is preliminary data.</text>
</comment>
<evidence type="ECO:0000256" key="1">
    <source>
        <dbReference type="ARBA" id="ARBA00004442"/>
    </source>
</evidence>
<dbReference type="InterPro" id="IPR010104">
    <property type="entry name" value="TonB_rcpt_bac"/>
</dbReference>
<dbReference type="InterPro" id="IPR012910">
    <property type="entry name" value="Plug_dom"/>
</dbReference>
<organism evidence="8">
    <name type="scientific">Sphingomonas psychrotolerans</name>
    <dbReference type="NCBI Taxonomy" id="1327635"/>
    <lineage>
        <taxon>Bacteria</taxon>
        <taxon>Pseudomonadati</taxon>
        <taxon>Pseudomonadota</taxon>
        <taxon>Alphaproteobacteria</taxon>
        <taxon>Sphingomonadales</taxon>
        <taxon>Sphingomonadaceae</taxon>
        <taxon>Sphingomonas</taxon>
    </lineage>
</organism>
<dbReference type="Pfam" id="PF07715">
    <property type="entry name" value="Plug"/>
    <property type="match status" value="1"/>
</dbReference>
<dbReference type="InterPro" id="IPR036942">
    <property type="entry name" value="Beta-barrel_TonB_sf"/>
</dbReference>
<protein>
    <submittedName>
        <fullName evidence="8">TonB-dependent receptor</fullName>
    </submittedName>
</protein>
<keyword evidence="3" id="KW-0998">Cell outer membrane</keyword>
<keyword evidence="2 4" id="KW-0472">Membrane</keyword>
<feature type="signal peptide" evidence="5">
    <location>
        <begin position="1"/>
        <end position="31"/>
    </location>
</feature>
<keyword evidence="4" id="KW-0798">TonB box</keyword>
<comment type="similarity">
    <text evidence="4">Belongs to the TonB-dependent receptor family.</text>
</comment>
<gene>
    <name evidence="8" type="ORF">MZO42_08915</name>
</gene>
<dbReference type="Pfam" id="PF00593">
    <property type="entry name" value="TonB_dep_Rec_b-barrel"/>
    <property type="match status" value="1"/>
</dbReference>
<evidence type="ECO:0000256" key="4">
    <source>
        <dbReference type="RuleBase" id="RU003357"/>
    </source>
</evidence>
<dbReference type="SUPFAM" id="SSF56935">
    <property type="entry name" value="Porins"/>
    <property type="match status" value="1"/>
</dbReference>
<evidence type="ECO:0000313" key="8">
    <source>
        <dbReference type="EMBL" id="MDT8758816.1"/>
    </source>
</evidence>
<evidence type="ECO:0000259" key="6">
    <source>
        <dbReference type="Pfam" id="PF00593"/>
    </source>
</evidence>
<accession>A0ABU3N3H2</accession>
<reference evidence="8" key="1">
    <citation type="submission" date="2022-04" db="EMBL/GenBank/DDBJ databases">
        <title>Tomato heritable bacteria conferring resistance against bacterial wilt.</title>
        <authorList>
            <person name="Yin J."/>
        </authorList>
    </citation>
    <scope>NUCLEOTIDE SEQUENCE</scope>
    <source>
        <strain evidence="8">Cra20</strain>
    </source>
</reference>
<dbReference type="InterPro" id="IPR037066">
    <property type="entry name" value="Plug_dom_sf"/>
</dbReference>
<evidence type="ECO:0000259" key="7">
    <source>
        <dbReference type="Pfam" id="PF07715"/>
    </source>
</evidence>
<dbReference type="Gene3D" id="2.40.170.20">
    <property type="entry name" value="TonB-dependent receptor, beta-barrel domain"/>
    <property type="match status" value="1"/>
</dbReference>
<feature type="domain" description="TonB-dependent receptor-like beta-barrel" evidence="6">
    <location>
        <begin position="460"/>
        <end position="969"/>
    </location>
</feature>
<sequence>MRTPIAFTAARAGVSLAALAAATFLSPAAFAQDAPAAQEPAETPAEAATQDDAQGEAIVVTGIRASLQSATNRKKNAGTTVDSIVAEDVGRFPDRNVGEALSRVTGVQITREFGEGVSVSIRGAEPDLNRVEINGASALSSSGGRSGDFRELASELIKSVDVYKGYQVDLTEGGVGGTVSIQTRRPLELTKPLLSINGAMQNVDTIGKKWQPRGTVVAGTKFLDDRVGVIINATYDRNDTRGDFIRNTEWVRLGDLNGDGRKNTENPNFANITSLAGCAAVPETTADAQANRAACQTQFYDFSPRTPRYGLWIREDKRISLDGQIQAELAEGLTAYVGYQYNRMDRNLTDYNIGFDLSSVARIVTGSSVTVDDNGNVIGLTTAPPTATSAAVVGPSKRDFLFKQHTQYITGGFKWNSGNLTAEGLVVLSEGGNENRTNNISLGANPNGVRIELDPETGSPSFTFPANFDPTSASSYLYPNSPRTTAGVQWRPSVADQTEDQYRLDFDLQANTSFISSIEFGGQYRKLTSTTYAGGGYLLLNPDGTTVQVPSANVTIDRAVNGQPANPATGVWSPETLAAFLQSSTELTPGIFFNQPGFNRGNIFDKWLSPNFAAASDFFDLSGFNLDCVRTCNGYPQLPSFDITEKITAGYFKVNIDTNLFGMALRGNAGMRVARTQDAATGSNIIRERRPAANAVGYVDVEVGRQILTIDNDYTDWLPAINLALFVTPEVVVRGDWSRVIARPKFTDLAPNSNCLFDLTPGGIADTTLDACTAGNPKLEPYRAAQFNIGAEWYPNADTSFAVTYYQKNIDSFIVGATLVRGVDFFGDGRTFDVRQVINGQGATQRGVEVSGQTAFTFLPGPFDGLGISANYTYSTASNVDLLNQLTGEQLPYPSLSKHTFNVKPYYEKYGLSIAVPIQYRSDYLINAADRTGNPVFRDATLYVDARIGYQFKLGPIERLELFAEGKNLTGEVERSTAGDIRETDLSYSGRRFFVGFRANF</sequence>
<keyword evidence="8" id="KW-0675">Receptor</keyword>
<dbReference type="NCBIfam" id="TIGR01782">
    <property type="entry name" value="TonB-Xanth-Caul"/>
    <property type="match status" value="1"/>
</dbReference>
<feature type="domain" description="TonB-dependent receptor plug" evidence="7">
    <location>
        <begin position="74"/>
        <end position="177"/>
    </location>
</feature>
<dbReference type="PANTHER" id="PTHR40980:SF3">
    <property type="entry name" value="TONB-DEPENDENT RECEPTOR-LIKE BETA-BARREL DOMAIN-CONTAINING PROTEIN"/>
    <property type="match status" value="1"/>
</dbReference>
<comment type="subcellular location">
    <subcellularLocation>
        <location evidence="1 4">Cell outer membrane</location>
    </subcellularLocation>
</comment>
<dbReference type="PANTHER" id="PTHR40980">
    <property type="entry name" value="PLUG DOMAIN-CONTAINING PROTEIN"/>
    <property type="match status" value="1"/>
</dbReference>
<keyword evidence="5" id="KW-0732">Signal</keyword>